<dbReference type="CDD" id="cd07097">
    <property type="entry name" value="ALDH_KGSADH-YcbD"/>
    <property type="match status" value="1"/>
</dbReference>
<dbReference type="Gene3D" id="3.40.605.10">
    <property type="entry name" value="Aldehyde Dehydrogenase, Chain A, domain 1"/>
    <property type="match status" value="1"/>
</dbReference>
<dbReference type="Proteomes" id="UP000593594">
    <property type="component" value="Chromosome"/>
</dbReference>
<dbReference type="SUPFAM" id="SSF53720">
    <property type="entry name" value="ALDH-like"/>
    <property type="match status" value="1"/>
</dbReference>
<proteinExistence type="inferred from homology"/>
<evidence type="ECO:0000313" key="7">
    <source>
        <dbReference type="Proteomes" id="UP000593594"/>
    </source>
</evidence>
<dbReference type="KEGG" id="kmn:HW532_00740"/>
<dbReference type="FunFam" id="3.40.605.10:FF:000007">
    <property type="entry name" value="NAD/NADP-dependent betaine aldehyde dehydrogenase"/>
    <property type="match status" value="1"/>
</dbReference>
<dbReference type="InterPro" id="IPR015590">
    <property type="entry name" value="Aldehyde_DH_dom"/>
</dbReference>
<dbReference type="InterPro" id="IPR016161">
    <property type="entry name" value="Ald_DH/histidinol_DH"/>
</dbReference>
<dbReference type="FunFam" id="3.40.309.10:FF:000001">
    <property type="entry name" value="Mitochondrial aldehyde dehydrogenase 2"/>
    <property type="match status" value="1"/>
</dbReference>
<feature type="domain" description="Aldehyde dehydrogenase" evidence="5">
    <location>
        <begin position="13"/>
        <end position="474"/>
    </location>
</feature>
<reference evidence="6 7" key="1">
    <citation type="submission" date="2020-06" db="EMBL/GenBank/DDBJ databases">
        <title>Genome sequence of 2 isolates from Red Sea Mangroves.</title>
        <authorList>
            <person name="Sefrji F."/>
            <person name="Michoud G."/>
            <person name="Merlino G."/>
            <person name="Daffonchio D."/>
        </authorList>
    </citation>
    <scope>NUCLEOTIDE SEQUENCE [LARGE SCALE GENOMIC DNA]</scope>
    <source>
        <strain evidence="6 7">R1DC25</strain>
    </source>
</reference>
<dbReference type="RefSeq" id="WP_213162612.1">
    <property type="nucleotide sequence ID" value="NZ_CP058214.1"/>
</dbReference>
<evidence type="ECO:0000256" key="4">
    <source>
        <dbReference type="RuleBase" id="RU003345"/>
    </source>
</evidence>
<dbReference type="GO" id="GO:0016620">
    <property type="term" value="F:oxidoreductase activity, acting on the aldehyde or oxo group of donors, NAD or NADP as acceptor"/>
    <property type="evidence" value="ECO:0007669"/>
    <property type="project" value="InterPro"/>
</dbReference>
<dbReference type="AlphaFoldDB" id="A0A7S8C0Z6"/>
<dbReference type="InterPro" id="IPR016160">
    <property type="entry name" value="Ald_DH_CS_CYS"/>
</dbReference>
<dbReference type="EMBL" id="CP058214">
    <property type="protein sequence ID" value="QPC41394.1"/>
    <property type="molecule type" value="Genomic_DNA"/>
</dbReference>
<keyword evidence="7" id="KW-1185">Reference proteome</keyword>
<dbReference type="PROSITE" id="PS00070">
    <property type="entry name" value="ALDEHYDE_DEHYDR_CYS"/>
    <property type="match status" value="1"/>
</dbReference>
<dbReference type="PROSITE" id="PS00687">
    <property type="entry name" value="ALDEHYDE_DEHYDR_GLU"/>
    <property type="match status" value="1"/>
</dbReference>
<evidence type="ECO:0000256" key="1">
    <source>
        <dbReference type="ARBA" id="ARBA00009986"/>
    </source>
</evidence>
<dbReference type="PANTHER" id="PTHR11699">
    <property type="entry name" value="ALDEHYDE DEHYDROGENASE-RELATED"/>
    <property type="match status" value="1"/>
</dbReference>
<dbReference type="InterPro" id="IPR016162">
    <property type="entry name" value="Ald_DH_N"/>
</dbReference>
<name>A0A7S8C0Z6_9HYPH</name>
<accession>A0A7S8C0Z6</accession>
<evidence type="ECO:0000256" key="2">
    <source>
        <dbReference type="ARBA" id="ARBA00023002"/>
    </source>
</evidence>
<feature type="active site" evidence="3">
    <location>
        <position position="248"/>
    </location>
</feature>
<sequence>MSELHHNLIGGEWTDGDDVIANINPSNTDDVVGEYARASEADAARAIAAARDAAPAWAQSGPQQRHDILKAASDEIMTRREELGRLLAREEGKTLPEGIGEAARAGQIFGFFAGECLRQAGDKIASVRPGVDVEITREPVGAVGIITPWNFPIAIPAWKIAPALAYGNTVVFKPAELVPGCAWALVDILKRAGLPDGVLNLVMGRGSVVGQAMLDSPDIDAITFTGSVATGKSVAAACAEHMRKVQLEMGGKNPLVVLDDAALDTAVECAVNGAFFSTGQRCTASSRLIVADGIHDRFVAAVTERLKGLVVDDALKEGTHIGPVVDENQLSQDERYLAIGREEGATLAWGGERLNRDTPGFYLQPALFTETSNDMRINREEIFGPVASVVRVKDYDEALAVANDTAFGLSAGICTASLKHASHFKRNSEAGMVMVNLPTAGVDYHVPFGGRKGSSYGPREQGRYAAEFYTTVKTAYTLP</sequence>
<evidence type="ECO:0000313" key="6">
    <source>
        <dbReference type="EMBL" id="QPC41394.1"/>
    </source>
</evidence>
<evidence type="ECO:0000256" key="3">
    <source>
        <dbReference type="PROSITE-ProRule" id="PRU10007"/>
    </source>
</evidence>
<gene>
    <name evidence="6" type="ORF">HW532_00740</name>
</gene>
<protein>
    <submittedName>
        <fullName evidence="6">Aldehyde dehydrogenase family protein</fullName>
    </submittedName>
</protein>
<dbReference type="InterPro" id="IPR016163">
    <property type="entry name" value="Ald_DH_C"/>
</dbReference>
<comment type="similarity">
    <text evidence="1 4">Belongs to the aldehyde dehydrogenase family.</text>
</comment>
<dbReference type="Gene3D" id="3.40.309.10">
    <property type="entry name" value="Aldehyde Dehydrogenase, Chain A, domain 2"/>
    <property type="match status" value="1"/>
</dbReference>
<organism evidence="6 7">
    <name type="scientific">Kaustia mangrovi</name>
    <dbReference type="NCBI Taxonomy" id="2593653"/>
    <lineage>
        <taxon>Bacteria</taxon>
        <taxon>Pseudomonadati</taxon>
        <taxon>Pseudomonadota</taxon>
        <taxon>Alphaproteobacteria</taxon>
        <taxon>Hyphomicrobiales</taxon>
        <taxon>Parvibaculaceae</taxon>
        <taxon>Kaustia</taxon>
    </lineage>
</organism>
<evidence type="ECO:0000259" key="5">
    <source>
        <dbReference type="Pfam" id="PF00171"/>
    </source>
</evidence>
<keyword evidence="2 4" id="KW-0560">Oxidoreductase</keyword>
<dbReference type="Pfam" id="PF00171">
    <property type="entry name" value="Aldedh"/>
    <property type="match status" value="1"/>
</dbReference>
<dbReference type="InterPro" id="IPR029510">
    <property type="entry name" value="Ald_DH_CS_GLU"/>
</dbReference>